<dbReference type="Gene3D" id="1.25.40.20">
    <property type="entry name" value="Ankyrin repeat-containing domain"/>
    <property type="match status" value="1"/>
</dbReference>
<dbReference type="InterPro" id="IPR052050">
    <property type="entry name" value="SecEffector_AnkRepeat"/>
</dbReference>
<dbReference type="PANTHER" id="PTHR46586">
    <property type="entry name" value="ANKYRIN REPEAT-CONTAINING PROTEIN"/>
    <property type="match status" value="1"/>
</dbReference>
<feature type="compositionally biased region" description="Polar residues" evidence="1">
    <location>
        <begin position="1"/>
        <end position="12"/>
    </location>
</feature>
<sequence length="262" mass="28658">MPSSRCKTTHTCATAGGGVRGGGGRRAGDPPEHGRTVSGTEEEDGENEQWDEEQDDWERGRWVLWGGLDAAKAVLAGHTDVVKWILETSTVGGRNDSATIEAAMMMGNIELATWLMDHHGMDPKAPVALLGAASNGRLESLQWFQDRGLYTLWDEGVLIKAAEAGQLSVVHWIIDRDRNDGDLGNESDPGEYGFGYRPVKHRRQTYLTCLGGEARLAIHAAAINGHLDVAKLQSTFMLMLTSHEMIKKNSERRSNVSGDIVH</sequence>
<evidence type="ECO:0000313" key="3">
    <source>
        <dbReference type="Proteomes" id="UP001165121"/>
    </source>
</evidence>
<dbReference type="PANTHER" id="PTHR46586:SF3">
    <property type="entry name" value="ANKYRIN REPEAT-CONTAINING PROTEIN"/>
    <property type="match status" value="1"/>
</dbReference>
<keyword evidence="3" id="KW-1185">Reference proteome</keyword>
<dbReference type="OrthoDB" id="128754at2759"/>
<feature type="compositionally biased region" description="Basic and acidic residues" evidence="1">
    <location>
        <begin position="26"/>
        <end position="35"/>
    </location>
</feature>
<feature type="compositionally biased region" description="Gly residues" evidence="1">
    <location>
        <begin position="15"/>
        <end position="25"/>
    </location>
</feature>
<protein>
    <submittedName>
        <fullName evidence="2">Unnamed protein product</fullName>
    </submittedName>
</protein>
<dbReference type="Proteomes" id="UP001165121">
    <property type="component" value="Unassembled WGS sequence"/>
</dbReference>
<dbReference type="InterPro" id="IPR036770">
    <property type="entry name" value="Ankyrin_rpt-contain_sf"/>
</dbReference>
<evidence type="ECO:0000313" key="2">
    <source>
        <dbReference type="EMBL" id="GMF25061.1"/>
    </source>
</evidence>
<reference evidence="2" key="1">
    <citation type="submission" date="2023-04" db="EMBL/GenBank/DDBJ databases">
        <title>Phytophthora fragariaefolia NBRC 109709.</title>
        <authorList>
            <person name="Ichikawa N."/>
            <person name="Sato H."/>
            <person name="Tonouchi N."/>
        </authorList>
    </citation>
    <scope>NUCLEOTIDE SEQUENCE</scope>
    <source>
        <strain evidence="2">NBRC 109709</strain>
    </source>
</reference>
<name>A0A9W6U4M8_9STRA</name>
<accession>A0A9W6U4M8</accession>
<proteinExistence type="predicted"/>
<gene>
    <name evidence="2" type="ORF">Pfra01_000438600</name>
</gene>
<feature type="region of interest" description="Disordered" evidence="1">
    <location>
        <begin position="1"/>
        <end position="55"/>
    </location>
</feature>
<dbReference type="EMBL" id="BSXT01000347">
    <property type="protein sequence ID" value="GMF25061.1"/>
    <property type="molecule type" value="Genomic_DNA"/>
</dbReference>
<organism evidence="2 3">
    <name type="scientific">Phytophthora fragariaefolia</name>
    <dbReference type="NCBI Taxonomy" id="1490495"/>
    <lineage>
        <taxon>Eukaryota</taxon>
        <taxon>Sar</taxon>
        <taxon>Stramenopiles</taxon>
        <taxon>Oomycota</taxon>
        <taxon>Peronosporomycetes</taxon>
        <taxon>Peronosporales</taxon>
        <taxon>Peronosporaceae</taxon>
        <taxon>Phytophthora</taxon>
    </lineage>
</organism>
<evidence type="ECO:0000256" key="1">
    <source>
        <dbReference type="SAM" id="MobiDB-lite"/>
    </source>
</evidence>
<comment type="caution">
    <text evidence="2">The sequence shown here is derived from an EMBL/GenBank/DDBJ whole genome shotgun (WGS) entry which is preliminary data.</text>
</comment>
<feature type="compositionally biased region" description="Acidic residues" evidence="1">
    <location>
        <begin position="40"/>
        <end position="55"/>
    </location>
</feature>
<dbReference type="AlphaFoldDB" id="A0A9W6U4M8"/>
<dbReference type="SUPFAM" id="SSF48403">
    <property type="entry name" value="Ankyrin repeat"/>
    <property type="match status" value="1"/>
</dbReference>